<evidence type="ECO:0000256" key="1">
    <source>
        <dbReference type="ARBA" id="ARBA00004442"/>
    </source>
</evidence>
<dbReference type="RefSeq" id="WP_203387405.1">
    <property type="nucleotide sequence ID" value="NZ_CP064781.1"/>
</dbReference>
<dbReference type="PANTHER" id="PTHR36920:SF1">
    <property type="entry name" value="OUTER MEMBRANE PROTEIN W"/>
    <property type="match status" value="1"/>
</dbReference>
<dbReference type="Pfam" id="PF03922">
    <property type="entry name" value="OmpW"/>
    <property type="match status" value="1"/>
</dbReference>
<reference evidence="3" key="1">
    <citation type="submission" date="2020-11" db="EMBL/GenBank/DDBJ databases">
        <title>Azospira restricta DSM 18626 genome sequence.</title>
        <authorList>
            <person name="Moe W.M."/>
        </authorList>
    </citation>
    <scope>NUCLEOTIDE SEQUENCE</scope>
    <source>
        <strain evidence="3">DSM 18626</strain>
    </source>
</reference>
<feature type="signal peptide" evidence="2">
    <location>
        <begin position="1"/>
        <end position="22"/>
    </location>
</feature>
<gene>
    <name evidence="3" type="ORF">IWH25_00485</name>
</gene>
<accession>A0A974Y3F1</accession>
<dbReference type="PANTHER" id="PTHR36920">
    <property type="match status" value="1"/>
</dbReference>
<sequence>MHSSLKLLALSAALAAALPAAAQQSAEGNWLVRVRAVHVDTANKSSAIPLLAVPSNAIHVENKTIPELDISYFFTKNIAAELILTVPQKHDVKVTGSALGAFKAGSFYLLPPTLTAQWHFNPDGDFRPYVGAGITYSDYSAVKLSVPGVAKLKLDNDYFGPAVQVGFDYKLTKNLFLNLDVKKAYVRSDLEAEGLGKVSRVKVDPLLIGVGLGWRF</sequence>
<dbReference type="AlphaFoldDB" id="A0A974Y3F1"/>
<dbReference type="SUPFAM" id="SSF56925">
    <property type="entry name" value="OMPA-like"/>
    <property type="match status" value="1"/>
</dbReference>
<dbReference type="GO" id="GO:0055085">
    <property type="term" value="P:transmembrane transport"/>
    <property type="evidence" value="ECO:0007669"/>
    <property type="project" value="TreeGrafter"/>
</dbReference>
<protein>
    <submittedName>
        <fullName evidence="3">OmpW family protein</fullName>
    </submittedName>
</protein>
<keyword evidence="4" id="KW-1185">Reference proteome</keyword>
<keyword evidence="2" id="KW-0732">Signal</keyword>
<dbReference type="KEGG" id="ares:IWH25_00485"/>
<feature type="chain" id="PRO_5037517300" evidence="2">
    <location>
        <begin position="23"/>
        <end position="216"/>
    </location>
</feature>
<dbReference type="InterPro" id="IPR005618">
    <property type="entry name" value="OMPW"/>
</dbReference>
<evidence type="ECO:0000256" key="2">
    <source>
        <dbReference type="SAM" id="SignalP"/>
    </source>
</evidence>
<dbReference type="Proteomes" id="UP000663444">
    <property type="component" value="Chromosome"/>
</dbReference>
<dbReference type="EMBL" id="CP064781">
    <property type="protein sequence ID" value="QRJ63873.1"/>
    <property type="molecule type" value="Genomic_DNA"/>
</dbReference>
<dbReference type="Gene3D" id="2.40.160.20">
    <property type="match status" value="1"/>
</dbReference>
<proteinExistence type="predicted"/>
<evidence type="ECO:0000313" key="4">
    <source>
        <dbReference type="Proteomes" id="UP000663444"/>
    </source>
</evidence>
<dbReference type="GO" id="GO:0009279">
    <property type="term" value="C:cell outer membrane"/>
    <property type="evidence" value="ECO:0007669"/>
    <property type="project" value="UniProtKB-SubCell"/>
</dbReference>
<dbReference type="InterPro" id="IPR011250">
    <property type="entry name" value="OMP/PagP_B-barrel"/>
</dbReference>
<name>A0A974Y3F1_9RHOO</name>
<comment type="subcellular location">
    <subcellularLocation>
        <location evidence="1">Cell outer membrane</location>
    </subcellularLocation>
</comment>
<evidence type="ECO:0000313" key="3">
    <source>
        <dbReference type="EMBL" id="QRJ63873.1"/>
    </source>
</evidence>
<organism evidence="3 4">
    <name type="scientific">Azospira restricta</name>
    <dbReference type="NCBI Taxonomy" id="404405"/>
    <lineage>
        <taxon>Bacteria</taxon>
        <taxon>Pseudomonadati</taxon>
        <taxon>Pseudomonadota</taxon>
        <taxon>Betaproteobacteria</taxon>
        <taxon>Rhodocyclales</taxon>
        <taxon>Rhodocyclaceae</taxon>
        <taxon>Azospira</taxon>
    </lineage>
</organism>